<sequence length="96" mass="11219">MIVADASCPDTRRLSPQKNQSYRSLFQLLAASPIQVHECLRREPVFGRYRSLFQLLAASPIQVHECLRREPVFGRERRGKEWPGKRLAFMLQQSTY</sequence>
<dbReference type="AlphaFoldDB" id="A0A6A4T990"/>
<accession>A0A6A4T990</accession>
<dbReference type="EMBL" id="VEVO01000003">
    <property type="protein sequence ID" value="KAF0044136.1"/>
    <property type="molecule type" value="Genomic_DNA"/>
</dbReference>
<comment type="caution">
    <text evidence="1">The sequence shown here is derived from an EMBL/GenBank/DDBJ whole genome shotgun (WGS) entry which is preliminary data.</text>
</comment>
<reference evidence="1 2" key="1">
    <citation type="submission" date="2019-06" db="EMBL/GenBank/DDBJ databases">
        <title>Draft genomes of female and male turbot (Scophthalmus maximus).</title>
        <authorList>
            <person name="Xu H."/>
            <person name="Xu X.-W."/>
            <person name="Shao C."/>
            <person name="Chen S."/>
        </authorList>
    </citation>
    <scope>NUCLEOTIDE SEQUENCE [LARGE SCALE GENOMIC DNA]</scope>
    <source>
        <strain evidence="1">Ysfricsl-2016a</strain>
        <tissue evidence="1">Blood</tissue>
    </source>
</reference>
<evidence type="ECO:0000313" key="2">
    <source>
        <dbReference type="Proteomes" id="UP000438429"/>
    </source>
</evidence>
<evidence type="ECO:0000313" key="1">
    <source>
        <dbReference type="EMBL" id="KAF0044136.1"/>
    </source>
</evidence>
<proteinExistence type="predicted"/>
<organism evidence="1 2">
    <name type="scientific">Scophthalmus maximus</name>
    <name type="common">Turbot</name>
    <name type="synonym">Psetta maxima</name>
    <dbReference type="NCBI Taxonomy" id="52904"/>
    <lineage>
        <taxon>Eukaryota</taxon>
        <taxon>Metazoa</taxon>
        <taxon>Chordata</taxon>
        <taxon>Craniata</taxon>
        <taxon>Vertebrata</taxon>
        <taxon>Euteleostomi</taxon>
        <taxon>Actinopterygii</taxon>
        <taxon>Neopterygii</taxon>
        <taxon>Teleostei</taxon>
        <taxon>Neoteleostei</taxon>
        <taxon>Acanthomorphata</taxon>
        <taxon>Carangaria</taxon>
        <taxon>Pleuronectiformes</taxon>
        <taxon>Pleuronectoidei</taxon>
        <taxon>Scophthalmidae</taxon>
        <taxon>Scophthalmus</taxon>
    </lineage>
</organism>
<gene>
    <name evidence="1" type="ORF">F2P81_003294</name>
</gene>
<name>A0A6A4T990_SCOMX</name>
<protein>
    <submittedName>
        <fullName evidence="1">Uncharacterized protein</fullName>
    </submittedName>
</protein>
<dbReference type="Proteomes" id="UP000438429">
    <property type="component" value="Unassembled WGS sequence"/>
</dbReference>